<protein>
    <submittedName>
        <fullName evidence="1">Uncharacterized protein</fullName>
    </submittedName>
</protein>
<sequence>MAEQLTQLAQVFLKTKPSEIKPLYESPTCTELERNFKRLLLGGFPNFRKYLLWLETKSGHKPLEFYQGPVWGLPKWTCGSPPDVYQTGLVKNPSNTIVGHSAIGPRNAIVEVNGILFAALADFGGFEVTRPIRVPYNEELKQPFHALLAEVTQPLPLVESLKPYFPY</sequence>
<evidence type="ECO:0000313" key="1">
    <source>
        <dbReference type="EMBL" id="OGE30718.1"/>
    </source>
</evidence>
<comment type="caution">
    <text evidence="1">The sequence shown here is derived from an EMBL/GenBank/DDBJ whole genome shotgun (WGS) entry which is preliminary data.</text>
</comment>
<evidence type="ECO:0000313" key="2">
    <source>
        <dbReference type="Proteomes" id="UP000176902"/>
    </source>
</evidence>
<reference evidence="1 2" key="1">
    <citation type="journal article" date="2016" name="Nat. Commun.">
        <title>Thousands of microbial genomes shed light on interconnected biogeochemical processes in an aquifer system.</title>
        <authorList>
            <person name="Anantharaman K."/>
            <person name="Brown C.T."/>
            <person name="Hug L.A."/>
            <person name="Sharon I."/>
            <person name="Castelle C.J."/>
            <person name="Probst A.J."/>
            <person name="Thomas B.C."/>
            <person name="Singh A."/>
            <person name="Wilkins M.J."/>
            <person name="Karaoz U."/>
            <person name="Brodie E.L."/>
            <person name="Williams K.H."/>
            <person name="Hubbard S.S."/>
            <person name="Banfield J.F."/>
        </authorList>
    </citation>
    <scope>NUCLEOTIDE SEQUENCE [LARGE SCALE GENOMIC DNA]</scope>
</reference>
<organism evidence="1 2">
    <name type="scientific">Candidatus Daviesbacteria bacterium RIFCSPHIGHO2_02_FULL_36_13</name>
    <dbReference type="NCBI Taxonomy" id="1797768"/>
    <lineage>
        <taxon>Bacteria</taxon>
        <taxon>Candidatus Daviesiibacteriota</taxon>
    </lineage>
</organism>
<dbReference type="EMBL" id="MFCV01000044">
    <property type="protein sequence ID" value="OGE30718.1"/>
    <property type="molecule type" value="Genomic_DNA"/>
</dbReference>
<dbReference type="AlphaFoldDB" id="A0A1F5JQ83"/>
<dbReference type="Proteomes" id="UP000176902">
    <property type="component" value="Unassembled WGS sequence"/>
</dbReference>
<proteinExistence type="predicted"/>
<dbReference type="STRING" id="1797768.A3C59_03310"/>
<accession>A0A1F5JQ83</accession>
<name>A0A1F5JQ83_9BACT</name>
<gene>
    <name evidence="1" type="ORF">A3C59_03310</name>
</gene>